<feature type="domain" description="Galactosyltransferase C-terminal" evidence="3">
    <location>
        <begin position="191"/>
        <end position="252"/>
    </location>
</feature>
<keyword evidence="5" id="KW-1185">Reference proteome</keyword>
<dbReference type="Proteomes" id="UP000294535">
    <property type="component" value="Unassembled WGS sequence"/>
</dbReference>
<reference evidence="4 5" key="1">
    <citation type="submission" date="2019-03" db="EMBL/GenBank/DDBJ databases">
        <title>Genomic Encyclopedia of Type Strains, Phase III (KMG-III): the genomes of soil and plant-associated and newly described type strains.</title>
        <authorList>
            <person name="Whitman W."/>
        </authorList>
    </citation>
    <scope>NUCLEOTIDE SEQUENCE [LARGE SCALE GENOMIC DNA]</scope>
    <source>
        <strain evidence="4 5">CECT 8446</strain>
    </source>
</reference>
<evidence type="ECO:0000313" key="4">
    <source>
        <dbReference type="EMBL" id="TDQ16295.1"/>
    </source>
</evidence>
<evidence type="ECO:0000313" key="5">
    <source>
        <dbReference type="Proteomes" id="UP000294535"/>
    </source>
</evidence>
<dbReference type="SUPFAM" id="SSF53448">
    <property type="entry name" value="Nucleotide-diphospho-sugar transferases"/>
    <property type="match status" value="1"/>
</dbReference>
<dbReference type="Pfam" id="PF02709">
    <property type="entry name" value="Glyco_transf_7C"/>
    <property type="match status" value="1"/>
</dbReference>
<keyword evidence="1 4" id="KW-0808">Transferase</keyword>
<evidence type="ECO:0000259" key="2">
    <source>
        <dbReference type="Pfam" id="PF00535"/>
    </source>
</evidence>
<dbReference type="AlphaFoldDB" id="A0A4R6T4D5"/>
<dbReference type="InterPro" id="IPR050834">
    <property type="entry name" value="Glycosyltransf_2"/>
</dbReference>
<dbReference type="InterPro" id="IPR029044">
    <property type="entry name" value="Nucleotide-diphossugar_trans"/>
</dbReference>
<name>A0A4R6T4D5_9BACT</name>
<feature type="domain" description="Glycosyltransferase 2-like" evidence="2">
    <location>
        <begin position="18"/>
        <end position="122"/>
    </location>
</feature>
<comment type="caution">
    <text evidence="4">The sequence shown here is derived from an EMBL/GenBank/DDBJ whole genome shotgun (WGS) entry which is preliminary data.</text>
</comment>
<accession>A0A4R6T4D5</accession>
<dbReference type="GO" id="GO:0016757">
    <property type="term" value="F:glycosyltransferase activity"/>
    <property type="evidence" value="ECO:0007669"/>
    <property type="project" value="UniProtKB-KW"/>
</dbReference>
<evidence type="ECO:0000259" key="3">
    <source>
        <dbReference type="Pfam" id="PF02709"/>
    </source>
</evidence>
<organism evidence="4 5">
    <name type="scientific">Algoriphagus boseongensis</name>
    <dbReference type="NCBI Taxonomy" id="1442587"/>
    <lineage>
        <taxon>Bacteria</taxon>
        <taxon>Pseudomonadati</taxon>
        <taxon>Bacteroidota</taxon>
        <taxon>Cytophagia</taxon>
        <taxon>Cytophagales</taxon>
        <taxon>Cyclobacteriaceae</taxon>
        <taxon>Algoriphagus</taxon>
    </lineage>
</organism>
<dbReference type="PANTHER" id="PTHR43685:SF2">
    <property type="entry name" value="GLYCOSYLTRANSFERASE 2-LIKE DOMAIN-CONTAINING PROTEIN"/>
    <property type="match status" value="1"/>
</dbReference>
<dbReference type="EMBL" id="SNYF01000007">
    <property type="protein sequence ID" value="TDQ16295.1"/>
    <property type="molecule type" value="Genomic_DNA"/>
</dbReference>
<dbReference type="InterPro" id="IPR001173">
    <property type="entry name" value="Glyco_trans_2-like"/>
</dbReference>
<dbReference type="PANTHER" id="PTHR43685">
    <property type="entry name" value="GLYCOSYLTRANSFERASE"/>
    <property type="match status" value="1"/>
</dbReference>
<proteinExistence type="predicted"/>
<evidence type="ECO:0000256" key="1">
    <source>
        <dbReference type="ARBA" id="ARBA00022679"/>
    </source>
</evidence>
<dbReference type="Gene3D" id="3.90.550.10">
    <property type="entry name" value="Spore Coat Polysaccharide Biosynthesis Protein SpsA, Chain A"/>
    <property type="match status" value="1"/>
</dbReference>
<protein>
    <submittedName>
        <fullName evidence="4">Galactosyltransferase-like protein</fullName>
    </submittedName>
</protein>
<gene>
    <name evidence="4" type="ORF">DFQ04_2412</name>
</gene>
<dbReference type="Pfam" id="PF00535">
    <property type="entry name" value="Glycos_transf_2"/>
    <property type="match status" value="1"/>
</dbReference>
<sequence length="285" mass="32932">MSLVPQIYMSKSSSLKSSLIISVYKNTKFLDAVMKSVEIQTFRDFEVIISEDGDSEEMKSYLSTLKTSFPILHLTQADVGWRKNQALNRAIQSAKTDWLVFIDGDCVLHPRFMEFHWKLSDKNSILAGKRIKLDPQTSDLLLNGELALEEMNKFIRQNSSKIKKEGGSFVEEGLFIDPKGLLGFIPRLRKMSQLKGCNMSFHRDAIEAINGFDEDYIRPAVGEDIDLHWRFEGLGFKLKSLRNLAVQYHLWHKESWTDQEENMEMMRLNQAKKQFVCKNGIKKLN</sequence>
<dbReference type="InterPro" id="IPR027791">
    <property type="entry name" value="Galactosyl_T_C"/>
</dbReference>
<keyword evidence="4" id="KW-0328">Glycosyltransferase</keyword>